<dbReference type="Pfam" id="PF01545">
    <property type="entry name" value="Cation_efflux"/>
    <property type="match status" value="2"/>
</dbReference>
<evidence type="ECO:0000256" key="7">
    <source>
        <dbReference type="ARBA" id="ARBA00023136"/>
    </source>
</evidence>
<feature type="transmembrane region" description="Helical" evidence="9">
    <location>
        <begin position="9"/>
        <end position="34"/>
    </location>
</feature>
<dbReference type="SUPFAM" id="SSF160240">
    <property type="entry name" value="Cation efflux protein cytoplasmic domain-like"/>
    <property type="match status" value="1"/>
</dbReference>
<dbReference type="GO" id="GO:0005385">
    <property type="term" value="F:zinc ion transmembrane transporter activity"/>
    <property type="evidence" value="ECO:0007669"/>
    <property type="project" value="TreeGrafter"/>
</dbReference>
<dbReference type="InterPro" id="IPR058533">
    <property type="entry name" value="Cation_efflux_TM"/>
</dbReference>
<feature type="region of interest" description="Disordered" evidence="8">
    <location>
        <begin position="213"/>
        <end position="283"/>
    </location>
</feature>
<evidence type="ECO:0000259" key="11">
    <source>
        <dbReference type="Pfam" id="PF16916"/>
    </source>
</evidence>
<evidence type="ECO:0000256" key="1">
    <source>
        <dbReference type="ARBA" id="ARBA00004141"/>
    </source>
</evidence>
<sequence length="610" mass="66084">MALSKSTRIIILLVIDSAFFLVELIIGSAVHSLALVADSFHMVGHPTPALTSILPTELFTNYEVLQLNDVISLCVGLWAVRVANQKASSKMYTYGWQRAETLGALVNGVFLVALCLSIFLEAIQRVIDPQTVSNPKLVLVVGCLGLLSNVLGLFLFHEHGHSHGSGHGHSHRGADKITVAEEGHNHSFGGEHSQAIADEAGNVADVLPQSTIAGWPKSAIGPRDGSGDHPRRSSNGFTQSDEDVSTVKESTSPLSMRKSRASSTRRRHRQNSGGSRNRYSSVDDIHIHPASFRQEIIAQSRLEDIESREGSESGGEEAIDGDEQKPTEGTPLLGRAKSNGSTTQHEDHAGHSRKHKIDDRHDSWHDNHKHNQPKQEDSGGHSHGSLNMRGVFLHVFGDALGNVGVICAALAIWLTDYSWTPYADPAISLVITLIILGSAIPLCKAASRILLQAVPAGISIDDVKEDIEELPGILSCHHLHVWQLSDAKVVASLHVQVEFDFKGEGSARYMLLARQVRRCLHEYGIHSSTIQPEFCLDSEHRHTSAQHSDNEGSGSPRPKTGSKGGSKAASMRSEAEACLLDCGNECDEGSQCCAPSTVEADMHNEEDHSH</sequence>
<dbReference type="InterPro" id="IPR002524">
    <property type="entry name" value="Cation_efflux"/>
</dbReference>
<evidence type="ECO:0000259" key="10">
    <source>
        <dbReference type="Pfam" id="PF01545"/>
    </source>
</evidence>
<accession>A0A8H3G5S9</accession>
<keyword evidence="7 9" id="KW-0472">Membrane</keyword>
<comment type="caution">
    <text evidence="12">The sequence shown here is derived from an EMBL/GenBank/DDBJ whole genome shotgun (WGS) entry which is preliminary data.</text>
</comment>
<dbReference type="PANTHER" id="PTHR45820">
    <property type="entry name" value="FI23527P1"/>
    <property type="match status" value="1"/>
</dbReference>
<dbReference type="Pfam" id="PF16916">
    <property type="entry name" value="ZT_dimer"/>
    <property type="match status" value="1"/>
</dbReference>
<comment type="subcellular location">
    <subcellularLocation>
        <location evidence="1">Membrane</location>
        <topology evidence="1">Multi-pass membrane protein</topology>
    </subcellularLocation>
</comment>
<organism evidence="12 13">
    <name type="scientific">Alectoria fallacina</name>
    <dbReference type="NCBI Taxonomy" id="1903189"/>
    <lineage>
        <taxon>Eukaryota</taxon>
        <taxon>Fungi</taxon>
        <taxon>Dikarya</taxon>
        <taxon>Ascomycota</taxon>
        <taxon>Pezizomycotina</taxon>
        <taxon>Lecanoromycetes</taxon>
        <taxon>OSLEUM clade</taxon>
        <taxon>Lecanoromycetidae</taxon>
        <taxon>Lecanorales</taxon>
        <taxon>Lecanorineae</taxon>
        <taxon>Parmeliaceae</taxon>
        <taxon>Alectoria</taxon>
    </lineage>
</organism>
<evidence type="ECO:0000256" key="3">
    <source>
        <dbReference type="ARBA" id="ARBA00022448"/>
    </source>
</evidence>
<keyword evidence="4 9" id="KW-0812">Transmembrane</keyword>
<feature type="region of interest" description="Disordered" evidence="8">
    <location>
        <begin position="305"/>
        <end position="383"/>
    </location>
</feature>
<comment type="similarity">
    <text evidence="2">Belongs to the cation diffusion facilitator (CDF) transporter (TC 2.A.4) family. SLC30A subfamily.</text>
</comment>
<dbReference type="PANTHER" id="PTHR45820:SF4">
    <property type="entry name" value="ZINC TRANSPORTER 63C, ISOFORM F"/>
    <property type="match status" value="1"/>
</dbReference>
<dbReference type="AlphaFoldDB" id="A0A8H3G5S9"/>
<evidence type="ECO:0000256" key="5">
    <source>
        <dbReference type="ARBA" id="ARBA00022833"/>
    </source>
</evidence>
<feature type="compositionally biased region" description="Polar residues" evidence="8">
    <location>
        <begin position="271"/>
        <end position="280"/>
    </location>
</feature>
<feature type="compositionally biased region" description="Basic residues" evidence="8">
    <location>
        <begin position="257"/>
        <end position="270"/>
    </location>
</feature>
<keyword evidence="6 9" id="KW-1133">Transmembrane helix</keyword>
<feature type="domain" description="Cation efflux protein cytoplasmic" evidence="11">
    <location>
        <begin position="456"/>
        <end position="533"/>
    </location>
</feature>
<feature type="transmembrane region" description="Helical" evidence="9">
    <location>
        <begin position="64"/>
        <end position="83"/>
    </location>
</feature>
<evidence type="ECO:0000256" key="6">
    <source>
        <dbReference type="ARBA" id="ARBA00022989"/>
    </source>
</evidence>
<dbReference type="GO" id="GO:0016020">
    <property type="term" value="C:membrane"/>
    <property type="evidence" value="ECO:0007669"/>
    <property type="project" value="UniProtKB-SubCell"/>
</dbReference>
<dbReference type="InterPro" id="IPR036837">
    <property type="entry name" value="Cation_efflux_CTD_sf"/>
</dbReference>
<evidence type="ECO:0000256" key="2">
    <source>
        <dbReference type="ARBA" id="ARBA00008873"/>
    </source>
</evidence>
<feature type="transmembrane region" description="Helical" evidence="9">
    <location>
        <begin position="104"/>
        <end position="124"/>
    </location>
</feature>
<dbReference type="InterPro" id="IPR027469">
    <property type="entry name" value="Cation_efflux_TMD_sf"/>
</dbReference>
<dbReference type="SUPFAM" id="SSF161111">
    <property type="entry name" value="Cation efflux protein transmembrane domain-like"/>
    <property type="match status" value="2"/>
</dbReference>
<gene>
    <name evidence="12" type="ORF">ALECFALPRED_006360</name>
</gene>
<evidence type="ECO:0000256" key="4">
    <source>
        <dbReference type="ARBA" id="ARBA00022692"/>
    </source>
</evidence>
<keyword evidence="5" id="KW-0862">Zinc</keyword>
<feature type="compositionally biased region" description="Basic and acidic residues" evidence="8">
    <location>
        <begin position="344"/>
        <end position="366"/>
    </location>
</feature>
<dbReference type="FunFam" id="1.20.1510.10:FF:000021">
    <property type="entry name" value="Solute carrier family 30 (Zinc transporter), member 1"/>
    <property type="match status" value="1"/>
</dbReference>
<dbReference type="Proteomes" id="UP000664203">
    <property type="component" value="Unassembled WGS sequence"/>
</dbReference>
<feature type="region of interest" description="Disordered" evidence="8">
    <location>
        <begin position="539"/>
        <end position="568"/>
    </location>
</feature>
<evidence type="ECO:0000256" key="9">
    <source>
        <dbReference type="SAM" id="Phobius"/>
    </source>
</evidence>
<dbReference type="OrthoDB" id="9944568at2759"/>
<dbReference type="NCBIfam" id="TIGR01297">
    <property type="entry name" value="CDF"/>
    <property type="match status" value="2"/>
</dbReference>
<evidence type="ECO:0000256" key="8">
    <source>
        <dbReference type="SAM" id="MobiDB-lite"/>
    </source>
</evidence>
<reference evidence="12" key="1">
    <citation type="submission" date="2021-03" db="EMBL/GenBank/DDBJ databases">
        <authorList>
            <person name="Tagirdzhanova G."/>
        </authorList>
    </citation>
    <scope>NUCLEOTIDE SEQUENCE</scope>
</reference>
<feature type="transmembrane region" description="Helical" evidence="9">
    <location>
        <begin position="136"/>
        <end position="156"/>
    </location>
</feature>
<feature type="domain" description="Cation efflux protein transmembrane" evidence="10">
    <location>
        <begin position="379"/>
        <end position="451"/>
    </location>
</feature>
<feature type="domain" description="Cation efflux protein transmembrane" evidence="10">
    <location>
        <begin position="65"/>
        <end position="165"/>
    </location>
</feature>
<dbReference type="GO" id="GO:0006882">
    <property type="term" value="P:intracellular zinc ion homeostasis"/>
    <property type="evidence" value="ECO:0007669"/>
    <property type="project" value="TreeGrafter"/>
</dbReference>
<name>A0A8H3G5S9_9LECA</name>
<evidence type="ECO:0000313" key="13">
    <source>
        <dbReference type="Proteomes" id="UP000664203"/>
    </source>
</evidence>
<dbReference type="EMBL" id="CAJPDR010000404">
    <property type="protein sequence ID" value="CAF9935309.1"/>
    <property type="molecule type" value="Genomic_DNA"/>
</dbReference>
<protein>
    <recommendedName>
        <fullName evidence="14">Cation efflux protein</fullName>
    </recommendedName>
</protein>
<feature type="transmembrane region" description="Helical" evidence="9">
    <location>
        <begin position="391"/>
        <end position="414"/>
    </location>
</feature>
<evidence type="ECO:0000313" key="12">
    <source>
        <dbReference type="EMBL" id="CAF9935309.1"/>
    </source>
</evidence>
<feature type="transmembrane region" description="Helical" evidence="9">
    <location>
        <begin position="426"/>
        <end position="443"/>
    </location>
</feature>
<proteinExistence type="inferred from homology"/>
<dbReference type="Gene3D" id="1.20.1510.10">
    <property type="entry name" value="Cation efflux protein transmembrane domain"/>
    <property type="match status" value="2"/>
</dbReference>
<keyword evidence="3" id="KW-0813">Transport</keyword>
<evidence type="ECO:0008006" key="14">
    <source>
        <dbReference type="Google" id="ProtNLM"/>
    </source>
</evidence>
<dbReference type="InterPro" id="IPR027470">
    <property type="entry name" value="Cation_efflux_CTD"/>
</dbReference>
<keyword evidence="13" id="KW-1185">Reference proteome</keyword>